<evidence type="ECO:0000313" key="2">
    <source>
        <dbReference type="Proteomes" id="UP001642360"/>
    </source>
</evidence>
<protein>
    <submittedName>
        <fullName evidence="1">Uncharacterized protein</fullName>
    </submittedName>
</protein>
<comment type="caution">
    <text evidence="1">The sequence shown here is derived from an EMBL/GenBank/DDBJ whole genome shotgun (WGS) entry which is preliminary data.</text>
</comment>
<keyword evidence="2" id="KW-1185">Reference proteome</keyword>
<accession>A0ABC8SKM8</accession>
<feature type="non-terminal residue" evidence="1">
    <location>
        <position position="135"/>
    </location>
</feature>
<dbReference type="Proteomes" id="UP001642360">
    <property type="component" value="Unassembled WGS sequence"/>
</dbReference>
<feature type="non-terminal residue" evidence="1">
    <location>
        <position position="1"/>
    </location>
</feature>
<evidence type="ECO:0000313" key="1">
    <source>
        <dbReference type="EMBL" id="CAK9157670.1"/>
    </source>
</evidence>
<sequence length="135" mass="14600">SRPVRNFLSFLSLSNEPYTAQSSVDPTSCAPIVITESEHVVDPSTIPSIQVLVDSAPASPVQTHIQATTSDPIKNPIVISEPEIVLSNELTSKKHRISESDIVNPEPDVPLFRPILKSKGKEITVGDSTAKDFNV</sequence>
<dbReference type="AlphaFoldDB" id="A0ABC8SKM8"/>
<dbReference type="EMBL" id="CAUOFW020003044">
    <property type="protein sequence ID" value="CAK9157670.1"/>
    <property type="molecule type" value="Genomic_DNA"/>
</dbReference>
<name>A0ABC8SKM8_9AQUA</name>
<gene>
    <name evidence="1" type="ORF">ILEXP_LOCUS26228</name>
</gene>
<reference evidence="1 2" key="1">
    <citation type="submission" date="2024-02" db="EMBL/GenBank/DDBJ databases">
        <authorList>
            <person name="Vignale AGUSTIN F."/>
            <person name="Sosa J E."/>
            <person name="Modenutti C."/>
        </authorList>
    </citation>
    <scope>NUCLEOTIDE SEQUENCE [LARGE SCALE GENOMIC DNA]</scope>
</reference>
<organism evidence="1 2">
    <name type="scientific">Ilex paraguariensis</name>
    <name type="common">yerba mate</name>
    <dbReference type="NCBI Taxonomy" id="185542"/>
    <lineage>
        <taxon>Eukaryota</taxon>
        <taxon>Viridiplantae</taxon>
        <taxon>Streptophyta</taxon>
        <taxon>Embryophyta</taxon>
        <taxon>Tracheophyta</taxon>
        <taxon>Spermatophyta</taxon>
        <taxon>Magnoliopsida</taxon>
        <taxon>eudicotyledons</taxon>
        <taxon>Gunneridae</taxon>
        <taxon>Pentapetalae</taxon>
        <taxon>asterids</taxon>
        <taxon>campanulids</taxon>
        <taxon>Aquifoliales</taxon>
        <taxon>Aquifoliaceae</taxon>
        <taxon>Ilex</taxon>
    </lineage>
</organism>
<proteinExistence type="predicted"/>